<evidence type="ECO:0000259" key="1">
    <source>
        <dbReference type="PROSITE" id="PS51819"/>
    </source>
</evidence>
<evidence type="ECO:0000313" key="3">
    <source>
        <dbReference type="Proteomes" id="UP000612362"/>
    </source>
</evidence>
<proteinExistence type="predicted"/>
<dbReference type="Proteomes" id="UP000612362">
    <property type="component" value="Unassembled WGS sequence"/>
</dbReference>
<accession>A0A8J3MXI6</accession>
<comment type="caution">
    <text evidence="2">The sequence shown here is derived from an EMBL/GenBank/DDBJ whole genome shotgun (WGS) entry which is preliminary data.</text>
</comment>
<feature type="domain" description="VOC" evidence="1">
    <location>
        <begin position="6"/>
        <end position="132"/>
    </location>
</feature>
<dbReference type="AlphaFoldDB" id="A0A8J3MXI6"/>
<reference evidence="2" key="1">
    <citation type="submission" date="2020-10" db="EMBL/GenBank/DDBJ databases">
        <title>Taxonomic study of unclassified bacteria belonging to the class Ktedonobacteria.</title>
        <authorList>
            <person name="Yabe S."/>
            <person name="Wang C.M."/>
            <person name="Zheng Y."/>
            <person name="Sakai Y."/>
            <person name="Cavaletti L."/>
            <person name="Monciardini P."/>
            <person name="Donadio S."/>
        </authorList>
    </citation>
    <scope>NUCLEOTIDE SEQUENCE</scope>
    <source>
        <strain evidence="2">SOSP1-1</strain>
    </source>
</reference>
<organism evidence="2 3">
    <name type="scientific">Ktedonospora formicarum</name>
    <dbReference type="NCBI Taxonomy" id="2778364"/>
    <lineage>
        <taxon>Bacteria</taxon>
        <taxon>Bacillati</taxon>
        <taxon>Chloroflexota</taxon>
        <taxon>Ktedonobacteria</taxon>
        <taxon>Ktedonobacterales</taxon>
        <taxon>Ktedonobacteraceae</taxon>
        <taxon>Ktedonospora</taxon>
    </lineage>
</organism>
<gene>
    <name evidence="2" type="ORF">KSX_96230</name>
</gene>
<dbReference type="RefSeq" id="WP_220200373.1">
    <property type="nucleotide sequence ID" value="NZ_BNJF01000013.1"/>
</dbReference>
<dbReference type="SUPFAM" id="SSF54593">
    <property type="entry name" value="Glyoxalase/Bleomycin resistance protein/Dihydroxybiphenyl dioxygenase"/>
    <property type="match status" value="1"/>
</dbReference>
<name>A0A8J3MXI6_9CHLR</name>
<protein>
    <recommendedName>
        <fullName evidence="1">VOC domain-containing protein</fullName>
    </recommendedName>
</protein>
<dbReference type="PROSITE" id="PS51819">
    <property type="entry name" value="VOC"/>
    <property type="match status" value="1"/>
</dbReference>
<dbReference type="InterPro" id="IPR029068">
    <property type="entry name" value="Glyas_Bleomycin-R_OHBP_Dase"/>
</dbReference>
<sequence length="138" mass="15424">MSFHNSIKEVRIAITVERFDEAVQFYRDRLGLAVVKQWQDTDGSGIILALGSHTTLELFNSSQAAFVDQMEVGKRISGPVRLALSVRDIEAEVEMFQQAGAQILSQPKTMPWGDYNARVESIDGMQITLYQTNSTEAI</sequence>
<dbReference type="Gene3D" id="3.10.180.10">
    <property type="entry name" value="2,3-Dihydroxybiphenyl 1,2-Dioxygenase, domain 1"/>
    <property type="match status" value="1"/>
</dbReference>
<keyword evidence="3" id="KW-1185">Reference proteome</keyword>
<dbReference type="InterPro" id="IPR004360">
    <property type="entry name" value="Glyas_Fos-R_dOase_dom"/>
</dbReference>
<dbReference type="Pfam" id="PF00903">
    <property type="entry name" value="Glyoxalase"/>
    <property type="match status" value="1"/>
</dbReference>
<evidence type="ECO:0000313" key="2">
    <source>
        <dbReference type="EMBL" id="GHO51460.1"/>
    </source>
</evidence>
<dbReference type="InterPro" id="IPR037523">
    <property type="entry name" value="VOC_core"/>
</dbReference>
<dbReference type="EMBL" id="BNJF01000013">
    <property type="protein sequence ID" value="GHO51460.1"/>
    <property type="molecule type" value="Genomic_DNA"/>
</dbReference>